<dbReference type="Proteomes" id="UP000588604">
    <property type="component" value="Unassembled WGS sequence"/>
</dbReference>
<evidence type="ECO:0000313" key="3">
    <source>
        <dbReference type="Proteomes" id="UP000588604"/>
    </source>
</evidence>
<name>A0A841M9U5_9BACT</name>
<dbReference type="PROSITE" id="PS51257">
    <property type="entry name" value="PROKAR_LIPOPROTEIN"/>
    <property type="match status" value="1"/>
</dbReference>
<dbReference type="RefSeq" id="WP_184492665.1">
    <property type="nucleotide sequence ID" value="NZ_JACIJO010000001.1"/>
</dbReference>
<proteinExistence type="predicted"/>
<accession>A0A841M9U5</accession>
<dbReference type="EMBL" id="JACIJO010000001">
    <property type="protein sequence ID" value="MBB6324702.1"/>
    <property type="molecule type" value="Genomic_DNA"/>
</dbReference>
<sequence length="158" mass="18106">MKKLYFLNFLILCFALASCNEDADKINSPIVGEWQQSYYVDDWDKDAVNTMVFRSDGTMTWSGTIREPDSEVDLGYQFYAEGSYKIEDGKVSVPDYEYFTTEYIASGSYVSKDELYANPAFFGIRPFEVNAEQTVLLFPGGCEGDQCFSDIEYYRVDN</sequence>
<organism evidence="2 3">
    <name type="scientific">Algoriphagus iocasae</name>
    <dbReference type="NCBI Taxonomy" id="1836499"/>
    <lineage>
        <taxon>Bacteria</taxon>
        <taxon>Pseudomonadati</taxon>
        <taxon>Bacteroidota</taxon>
        <taxon>Cytophagia</taxon>
        <taxon>Cytophagales</taxon>
        <taxon>Cyclobacteriaceae</taxon>
        <taxon>Algoriphagus</taxon>
    </lineage>
</organism>
<evidence type="ECO:0000313" key="2">
    <source>
        <dbReference type="EMBL" id="MBB6324702.1"/>
    </source>
</evidence>
<dbReference type="AlphaFoldDB" id="A0A841M9U5"/>
<gene>
    <name evidence="2" type="ORF">FHS59_000317</name>
</gene>
<evidence type="ECO:0008006" key="4">
    <source>
        <dbReference type="Google" id="ProtNLM"/>
    </source>
</evidence>
<reference evidence="2 3" key="1">
    <citation type="submission" date="2020-08" db="EMBL/GenBank/DDBJ databases">
        <title>Genomic Encyclopedia of Type Strains, Phase IV (KMG-IV): sequencing the most valuable type-strain genomes for metagenomic binning, comparative biology and taxonomic classification.</title>
        <authorList>
            <person name="Goeker M."/>
        </authorList>
    </citation>
    <scope>NUCLEOTIDE SEQUENCE [LARGE SCALE GENOMIC DNA]</scope>
    <source>
        <strain evidence="2 3">DSM 102044</strain>
    </source>
</reference>
<keyword evidence="1" id="KW-0732">Signal</keyword>
<comment type="caution">
    <text evidence="2">The sequence shown here is derived from an EMBL/GenBank/DDBJ whole genome shotgun (WGS) entry which is preliminary data.</text>
</comment>
<feature type="signal peptide" evidence="1">
    <location>
        <begin position="1"/>
        <end position="19"/>
    </location>
</feature>
<evidence type="ECO:0000256" key="1">
    <source>
        <dbReference type="SAM" id="SignalP"/>
    </source>
</evidence>
<keyword evidence="3" id="KW-1185">Reference proteome</keyword>
<feature type="chain" id="PRO_5032441122" description="Lipocalin-like domain-containing protein" evidence="1">
    <location>
        <begin position="20"/>
        <end position="158"/>
    </location>
</feature>
<protein>
    <recommendedName>
        <fullName evidence="4">Lipocalin-like domain-containing protein</fullName>
    </recommendedName>
</protein>